<dbReference type="InParanoid" id="A0A0H2R093"/>
<sequence>MQRVSTRLATSEAHNLLVIVQTTHTHRRGESGLNLELTKGNEAQRAIDPVSILSRQLRVQHDLELQASDTQRQRQVRLQTMGNAPKESRTPYFSRIHLHFSFSIQNSTHLNGLLQRLHALEHYFNAVNHPTQPQRHAHHDYPTSPRTAVAKRPITLPYLPQNDDVAHRAQRREQANARDAVSTQVEHGENGKKTYRLARPPGTHHPKYEPDPTSPACATATTSSKTLHCAVQSNISAEKSAGNAAKHAPSGVRQERRVPWAASRTNERRLRGSELAVCCSLRGRVVDRGSIDDDGAEESGEWRRWDGEMDGGRHSDEQGGPRTVGRCVDNKDRPFPTLPTNSSYSTDVSSHPASLKPSVPHPHLLQTEDELDESFRALVMSTSRSKRGLLDVTSPLPASKVSTRRIKHAQASLHKHEQGQRTRVYGMLTFNPVDCNPSSPPHLARRTLLATSISHLPKSNDFPPIVDGLSHPQNTMMGCIERIRARLCEYELKNETSLGARRDSGHGRMEEGKDGVKDEFVNEGAVVCSAIAALTTGSTWKKFDNASGVPNMDREGKDLGRASTREEAKRDNCARTHDVLSPVLSESSPQILVGEICARIFHRPISTLLISTPSAVTLSSRKSAAGLLNCAPDIDELIQRWDCGSW</sequence>
<evidence type="ECO:0000313" key="3">
    <source>
        <dbReference type="Proteomes" id="UP000053477"/>
    </source>
</evidence>
<accession>A0A0H2R093</accession>
<feature type="region of interest" description="Disordered" evidence="1">
    <location>
        <begin position="289"/>
        <end position="361"/>
    </location>
</feature>
<dbReference type="Proteomes" id="UP000053477">
    <property type="component" value="Unassembled WGS sequence"/>
</dbReference>
<evidence type="ECO:0000313" key="2">
    <source>
        <dbReference type="EMBL" id="KLO05195.1"/>
    </source>
</evidence>
<reference evidence="2 3" key="1">
    <citation type="submission" date="2015-04" db="EMBL/GenBank/DDBJ databases">
        <title>Complete genome sequence of Schizopora paradoxa KUC8140, a cosmopolitan wood degrader in East Asia.</title>
        <authorList>
            <consortium name="DOE Joint Genome Institute"/>
            <person name="Min B."/>
            <person name="Park H."/>
            <person name="Jang Y."/>
            <person name="Kim J.-J."/>
            <person name="Kim K.H."/>
            <person name="Pangilinan J."/>
            <person name="Lipzen A."/>
            <person name="Riley R."/>
            <person name="Grigoriev I.V."/>
            <person name="Spatafora J.W."/>
            <person name="Choi I.-G."/>
        </authorList>
    </citation>
    <scope>NUCLEOTIDE SEQUENCE [LARGE SCALE GENOMIC DNA]</scope>
    <source>
        <strain evidence="2 3">KUC8140</strain>
    </source>
</reference>
<dbReference type="AlphaFoldDB" id="A0A0H2R093"/>
<dbReference type="EMBL" id="KQ086347">
    <property type="protein sequence ID" value="KLO05195.1"/>
    <property type="molecule type" value="Genomic_DNA"/>
</dbReference>
<protein>
    <submittedName>
        <fullName evidence="2">Uncharacterized protein</fullName>
    </submittedName>
</protein>
<keyword evidence="3" id="KW-1185">Reference proteome</keyword>
<feature type="compositionally biased region" description="Basic and acidic residues" evidence="1">
    <location>
        <begin position="300"/>
        <end position="319"/>
    </location>
</feature>
<proteinExistence type="predicted"/>
<organism evidence="2 3">
    <name type="scientific">Schizopora paradoxa</name>
    <dbReference type="NCBI Taxonomy" id="27342"/>
    <lineage>
        <taxon>Eukaryota</taxon>
        <taxon>Fungi</taxon>
        <taxon>Dikarya</taxon>
        <taxon>Basidiomycota</taxon>
        <taxon>Agaricomycotina</taxon>
        <taxon>Agaricomycetes</taxon>
        <taxon>Hymenochaetales</taxon>
        <taxon>Schizoporaceae</taxon>
        <taxon>Schizopora</taxon>
    </lineage>
</organism>
<evidence type="ECO:0000256" key="1">
    <source>
        <dbReference type="SAM" id="MobiDB-lite"/>
    </source>
</evidence>
<feature type="compositionally biased region" description="Polar residues" evidence="1">
    <location>
        <begin position="338"/>
        <end position="352"/>
    </location>
</feature>
<feature type="region of interest" description="Disordered" evidence="1">
    <location>
        <begin position="176"/>
        <end position="219"/>
    </location>
</feature>
<name>A0A0H2R093_9AGAM</name>
<gene>
    <name evidence="2" type="ORF">SCHPADRAFT_933736</name>
</gene>